<keyword evidence="3" id="KW-0547">Nucleotide-binding</keyword>
<comment type="similarity">
    <text evidence="1">Belongs to the ABC transporter superfamily.</text>
</comment>
<dbReference type="PROSITE" id="PS00211">
    <property type="entry name" value="ABC_TRANSPORTER_1"/>
    <property type="match status" value="1"/>
</dbReference>
<dbReference type="PANTHER" id="PTHR43776:SF7">
    <property type="entry name" value="D,D-DIPEPTIDE TRANSPORT ATP-BINDING PROTEIN DDPF-RELATED"/>
    <property type="match status" value="1"/>
</dbReference>
<dbReference type="AlphaFoldDB" id="A0A086Y0N8"/>
<organism evidence="5 6">
    <name type="scientific">Haematobacter massiliensis</name>
    <dbReference type="NCBI Taxonomy" id="195105"/>
    <lineage>
        <taxon>Bacteria</taxon>
        <taxon>Pseudomonadati</taxon>
        <taxon>Pseudomonadota</taxon>
        <taxon>Alphaproteobacteria</taxon>
        <taxon>Rhodobacterales</taxon>
        <taxon>Paracoccaceae</taxon>
        <taxon>Haematobacter</taxon>
    </lineage>
</organism>
<dbReference type="InterPro" id="IPR003439">
    <property type="entry name" value="ABC_transporter-like_ATP-bd"/>
</dbReference>
<dbReference type="InterPro" id="IPR050319">
    <property type="entry name" value="ABC_transp_ATP-bind"/>
</dbReference>
<dbReference type="Proteomes" id="UP000028826">
    <property type="component" value="Unassembled WGS sequence"/>
</dbReference>
<comment type="caution">
    <text evidence="5">The sequence shown here is derived from an EMBL/GenBank/DDBJ whole genome shotgun (WGS) entry which is preliminary data.</text>
</comment>
<dbReference type="eggNOG" id="COG4608">
    <property type="taxonomic scope" value="Bacteria"/>
</dbReference>
<dbReference type="Gene3D" id="3.40.50.300">
    <property type="entry name" value="P-loop containing nucleotide triphosphate hydrolases"/>
    <property type="match status" value="1"/>
</dbReference>
<gene>
    <name evidence="5" type="ORF">CN97_19535</name>
</gene>
<dbReference type="SMART" id="SM00382">
    <property type="entry name" value="AAA"/>
    <property type="match status" value="1"/>
</dbReference>
<dbReference type="GO" id="GO:0016887">
    <property type="term" value="F:ATP hydrolysis activity"/>
    <property type="evidence" value="ECO:0007669"/>
    <property type="project" value="InterPro"/>
</dbReference>
<dbReference type="InterPro" id="IPR017871">
    <property type="entry name" value="ABC_transporter-like_CS"/>
</dbReference>
<accession>A0A086Y0N8</accession>
<dbReference type="CDD" id="cd03257">
    <property type="entry name" value="ABC_NikE_OppD_transporters"/>
    <property type="match status" value="1"/>
</dbReference>
<keyword evidence="4 5" id="KW-0067">ATP-binding</keyword>
<protein>
    <submittedName>
        <fullName evidence="5">Peptide ABC transporter ATP-binding protein</fullName>
    </submittedName>
</protein>
<dbReference type="GO" id="GO:0055085">
    <property type="term" value="P:transmembrane transport"/>
    <property type="evidence" value="ECO:0007669"/>
    <property type="project" value="UniProtKB-ARBA"/>
</dbReference>
<keyword evidence="2" id="KW-0813">Transport</keyword>
<dbReference type="EMBL" id="JGYG01000009">
    <property type="protein sequence ID" value="KFI27838.1"/>
    <property type="molecule type" value="Genomic_DNA"/>
</dbReference>
<dbReference type="SUPFAM" id="SSF52540">
    <property type="entry name" value="P-loop containing nucleoside triphosphate hydrolases"/>
    <property type="match status" value="1"/>
</dbReference>
<evidence type="ECO:0000256" key="1">
    <source>
        <dbReference type="ARBA" id="ARBA00005417"/>
    </source>
</evidence>
<dbReference type="OrthoDB" id="9815712at2"/>
<evidence type="ECO:0000313" key="6">
    <source>
        <dbReference type="Proteomes" id="UP000028826"/>
    </source>
</evidence>
<proteinExistence type="inferred from homology"/>
<evidence type="ECO:0000256" key="2">
    <source>
        <dbReference type="ARBA" id="ARBA00022448"/>
    </source>
</evidence>
<dbReference type="InterPro" id="IPR027417">
    <property type="entry name" value="P-loop_NTPase"/>
</dbReference>
<dbReference type="GO" id="GO:0005524">
    <property type="term" value="F:ATP binding"/>
    <property type="evidence" value="ECO:0007669"/>
    <property type="project" value="UniProtKB-KW"/>
</dbReference>
<dbReference type="PANTHER" id="PTHR43776">
    <property type="entry name" value="TRANSPORT ATP-BINDING PROTEIN"/>
    <property type="match status" value="1"/>
</dbReference>
<dbReference type="STRING" id="195105.CN97_19535"/>
<name>A0A086Y0N8_9RHOB</name>
<sequence>MPPVLLAAEGLSLTYPGRSTPALKDVSLTVAAGETLGLVGPSGCGKTTLGRVLLRLVRPDTGRIALLGEDWLALRGKALRQRRGWMQLVFQDPLAAFNPRATAGSAIADALRLQTALPAVERPARVAALLARTGLSPDLAARPIHALSGGQRQRVAIARAIATEPRLIVLDEAVSALDISIRGRILRLLVDLQRETGVSYLFISHDIAVVRAISHRLAVMDQGRIVEMGETEEVLATPTSDTLRALIAAVPLLNAGG</sequence>
<evidence type="ECO:0000313" key="5">
    <source>
        <dbReference type="EMBL" id="KFI27838.1"/>
    </source>
</evidence>
<evidence type="ECO:0000256" key="4">
    <source>
        <dbReference type="ARBA" id="ARBA00022840"/>
    </source>
</evidence>
<dbReference type="InterPro" id="IPR003593">
    <property type="entry name" value="AAA+_ATPase"/>
</dbReference>
<reference evidence="5 6" key="1">
    <citation type="submission" date="2014-03" db="EMBL/GenBank/DDBJ databases">
        <title>Genome of Haematobacter massiliensis CCUG 47968.</title>
        <authorList>
            <person name="Wang D."/>
            <person name="Wang G."/>
        </authorList>
    </citation>
    <scope>NUCLEOTIDE SEQUENCE [LARGE SCALE GENOMIC DNA]</scope>
    <source>
        <strain evidence="5 6">CCUG 47968</strain>
    </source>
</reference>
<dbReference type="PROSITE" id="PS50893">
    <property type="entry name" value="ABC_TRANSPORTER_2"/>
    <property type="match status" value="1"/>
</dbReference>
<evidence type="ECO:0000256" key="3">
    <source>
        <dbReference type="ARBA" id="ARBA00022741"/>
    </source>
</evidence>
<dbReference type="Pfam" id="PF00005">
    <property type="entry name" value="ABC_tran"/>
    <property type="match status" value="1"/>
</dbReference>
<keyword evidence="6" id="KW-1185">Reference proteome</keyword>